<feature type="compositionally biased region" description="Polar residues" evidence="1">
    <location>
        <begin position="54"/>
        <end position="69"/>
    </location>
</feature>
<feature type="domain" description="LysM" evidence="2">
    <location>
        <begin position="79"/>
        <end position="128"/>
    </location>
</feature>
<evidence type="ECO:0000313" key="4">
    <source>
        <dbReference type="Proteomes" id="UP001597540"/>
    </source>
</evidence>
<dbReference type="Gene3D" id="3.10.350.10">
    <property type="entry name" value="LysM domain"/>
    <property type="match status" value="1"/>
</dbReference>
<sequence>RFIYSGSPMAINMAVSIEDFTISERAGEAGDVYFSIELKEYRFHNAKKVKVVSKNTSAASNKSLKSSTKTRPDMRVRPETYTVKKGDTLSKIAKQMLGDSSRWKEIQTLNGLTNIQLKTLQIGTVLKLPKE</sequence>
<dbReference type="PROSITE" id="PS51782">
    <property type="entry name" value="LYSM"/>
    <property type="match status" value="1"/>
</dbReference>
<dbReference type="InterPro" id="IPR018392">
    <property type="entry name" value="LysM"/>
</dbReference>
<gene>
    <name evidence="3" type="ORF">ACFSVM_25655</name>
</gene>
<dbReference type="SMART" id="SM00257">
    <property type="entry name" value="LysM"/>
    <property type="match status" value="1"/>
</dbReference>
<dbReference type="EMBL" id="JBHUMJ010000020">
    <property type="protein sequence ID" value="MFD2703820.1"/>
    <property type="molecule type" value="Genomic_DNA"/>
</dbReference>
<evidence type="ECO:0000256" key="1">
    <source>
        <dbReference type="SAM" id="MobiDB-lite"/>
    </source>
</evidence>
<dbReference type="Pfam" id="PF01476">
    <property type="entry name" value="LysM"/>
    <property type="match status" value="1"/>
</dbReference>
<dbReference type="SUPFAM" id="SSF54106">
    <property type="entry name" value="LysM domain"/>
    <property type="match status" value="1"/>
</dbReference>
<reference evidence="4" key="1">
    <citation type="journal article" date="2019" name="Int. J. Syst. Evol. Microbiol.">
        <title>The Global Catalogue of Microorganisms (GCM) 10K type strain sequencing project: providing services to taxonomists for standard genome sequencing and annotation.</title>
        <authorList>
            <consortium name="The Broad Institute Genomics Platform"/>
            <consortium name="The Broad Institute Genome Sequencing Center for Infectious Disease"/>
            <person name="Wu L."/>
            <person name="Ma J."/>
        </authorList>
    </citation>
    <scope>NUCLEOTIDE SEQUENCE [LARGE SCALE GENOMIC DNA]</scope>
    <source>
        <strain evidence="4">KCTC 33849</strain>
    </source>
</reference>
<dbReference type="CDD" id="cd00118">
    <property type="entry name" value="LysM"/>
    <property type="match status" value="1"/>
</dbReference>
<evidence type="ECO:0000313" key="3">
    <source>
        <dbReference type="EMBL" id="MFD2703820.1"/>
    </source>
</evidence>
<keyword evidence="4" id="KW-1185">Reference proteome</keyword>
<dbReference type="PANTHER" id="PTHR34700:SF4">
    <property type="entry name" value="PHAGE-LIKE ELEMENT PBSX PROTEIN XKDP"/>
    <property type="match status" value="1"/>
</dbReference>
<protein>
    <submittedName>
        <fullName evidence="3">LysM peptidoglycan-binding domain-containing protein</fullName>
    </submittedName>
</protein>
<dbReference type="RefSeq" id="WP_379265384.1">
    <property type="nucleotide sequence ID" value="NZ_JBHUMJ010000020.1"/>
</dbReference>
<evidence type="ECO:0000259" key="2">
    <source>
        <dbReference type="PROSITE" id="PS51782"/>
    </source>
</evidence>
<name>A0ABW5SYX3_9BACL</name>
<comment type="caution">
    <text evidence="3">The sequence shown here is derived from an EMBL/GenBank/DDBJ whole genome shotgun (WGS) entry which is preliminary data.</text>
</comment>
<feature type="region of interest" description="Disordered" evidence="1">
    <location>
        <begin position="54"/>
        <end position="77"/>
    </location>
</feature>
<dbReference type="InterPro" id="IPR052196">
    <property type="entry name" value="Bact_Kbp"/>
</dbReference>
<dbReference type="PANTHER" id="PTHR34700">
    <property type="entry name" value="POTASSIUM BINDING PROTEIN KBP"/>
    <property type="match status" value="1"/>
</dbReference>
<accession>A0ABW5SYX3</accession>
<dbReference type="InterPro" id="IPR036779">
    <property type="entry name" value="LysM_dom_sf"/>
</dbReference>
<proteinExistence type="predicted"/>
<organism evidence="3 4">
    <name type="scientific">Paenibacillus shunpengii</name>
    <dbReference type="NCBI Taxonomy" id="2054424"/>
    <lineage>
        <taxon>Bacteria</taxon>
        <taxon>Bacillati</taxon>
        <taxon>Bacillota</taxon>
        <taxon>Bacilli</taxon>
        <taxon>Bacillales</taxon>
        <taxon>Paenibacillaceae</taxon>
        <taxon>Paenibacillus</taxon>
    </lineage>
</organism>
<dbReference type="Proteomes" id="UP001597540">
    <property type="component" value="Unassembled WGS sequence"/>
</dbReference>
<feature type="non-terminal residue" evidence="3">
    <location>
        <position position="1"/>
    </location>
</feature>